<organism evidence="2 3">
    <name type="scientific">Marinobacter persicus</name>
    <dbReference type="NCBI Taxonomy" id="930118"/>
    <lineage>
        <taxon>Bacteria</taxon>
        <taxon>Pseudomonadati</taxon>
        <taxon>Pseudomonadota</taxon>
        <taxon>Gammaproteobacteria</taxon>
        <taxon>Pseudomonadales</taxon>
        <taxon>Marinobacteraceae</taxon>
        <taxon>Marinobacter</taxon>
    </lineage>
</organism>
<evidence type="ECO:0000313" key="4">
    <source>
        <dbReference type="Proteomes" id="UP000239648"/>
    </source>
</evidence>
<accession>A0A2S6G6H2</accession>
<dbReference type="RefSeq" id="WP_104416049.1">
    <property type="nucleotide sequence ID" value="NZ_PTIT01000012.1"/>
</dbReference>
<proteinExistence type="predicted"/>
<dbReference type="Proteomes" id="UP000239648">
    <property type="component" value="Unassembled WGS sequence"/>
</dbReference>
<evidence type="ECO:0000313" key="1">
    <source>
        <dbReference type="EMBL" id="PPK51470.1"/>
    </source>
</evidence>
<dbReference type="OrthoDB" id="9801478at2"/>
<evidence type="ECO:0000313" key="3">
    <source>
        <dbReference type="Proteomes" id="UP000239446"/>
    </source>
</evidence>
<reference evidence="1 4" key="1">
    <citation type="submission" date="2018-02" db="EMBL/GenBank/DDBJ databases">
        <title>Deep subsurface shale carbon reservoir microbial communities from Ohio and West Virginia, USA.</title>
        <authorList>
            <person name="Wrighton K."/>
        </authorList>
    </citation>
    <scope>NUCLEOTIDE SEQUENCE [LARGE SCALE GENOMIC DNA]</scope>
    <source>
        <strain evidence="1 4">UTICA-S1B6</strain>
    </source>
</reference>
<dbReference type="InterPro" id="IPR025455">
    <property type="entry name" value="DUF4276"/>
</dbReference>
<gene>
    <name evidence="2" type="ORF">B0H24_101017</name>
    <name evidence="1" type="ORF">BY455_11269</name>
</gene>
<name>A0A2S6G6H2_9GAMM</name>
<evidence type="ECO:0000313" key="2">
    <source>
        <dbReference type="EMBL" id="PPK54750.1"/>
    </source>
</evidence>
<dbReference type="EMBL" id="PTIT01000012">
    <property type="protein sequence ID" value="PPK51470.1"/>
    <property type="molecule type" value="Genomic_DNA"/>
</dbReference>
<keyword evidence="4" id="KW-1185">Reference proteome</keyword>
<dbReference type="Proteomes" id="UP000239446">
    <property type="component" value="Unassembled WGS sequence"/>
</dbReference>
<dbReference type="EMBL" id="PTIU01000010">
    <property type="protein sequence ID" value="PPK54750.1"/>
    <property type="molecule type" value="Genomic_DNA"/>
</dbReference>
<sequence length="225" mass="25806">MIRLHITAEGQTEKAFVDQVLTPHLAHFDVYTDARCVLTSKDKRAAKEYRGGLISYQKAKADIETWMKEDANQECWFTSMFDLYALPDDFPGFDEAERLEPYQRIERLEAAFGNEMNKPNFIPYIQLHEFESLILADPAKLDWEYLEHEQPIGNLVKMVGTQNPELINDGRETAPSKRILKEIPEYDKVTSGVSVAAHIGLDALRASCKHFDEWVSRLEKLGGKE</sequence>
<protein>
    <submittedName>
        <fullName evidence="2">Uncharacterized protein DUF4276</fullName>
    </submittedName>
</protein>
<comment type="caution">
    <text evidence="2">The sequence shown here is derived from an EMBL/GenBank/DDBJ whole genome shotgun (WGS) entry which is preliminary data.</text>
</comment>
<dbReference type="AlphaFoldDB" id="A0A2S6G6H2"/>
<dbReference type="Pfam" id="PF14103">
    <property type="entry name" value="DUF4276"/>
    <property type="match status" value="1"/>
</dbReference>
<reference evidence="2 3" key="2">
    <citation type="submission" date="2018-02" db="EMBL/GenBank/DDBJ databases">
        <title>Subsurface microbial communities from deep shales in Ohio and West Virginia, USA.</title>
        <authorList>
            <person name="Wrighton K."/>
        </authorList>
    </citation>
    <scope>NUCLEOTIDE SEQUENCE [LARGE SCALE GENOMIC DNA]</scope>
    <source>
        <strain evidence="2 3">UTICA-S1B9</strain>
    </source>
</reference>